<dbReference type="Pfam" id="PF15436">
    <property type="entry name" value="PGBA_N"/>
    <property type="match status" value="1"/>
</dbReference>
<feature type="signal peptide" evidence="1">
    <location>
        <begin position="1"/>
        <end position="24"/>
    </location>
</feature>
<dbReference type="EMBL" id="CP032100">
    <property type="protein sequence ID" value="AXX90565.1"/>
    <property type="molecule type" value="Genomic_DNA"/>
</dbReference>
<evidence type="ECO:0000313" key="3">
    <source>
        <dbReference type="EMBL" id="AXX90565.1"/>
    </source>
</evidence>
<name>A0AAD0SSH0_9BACT</name>
<keyword evidence="1" id="KW-0732">Signal</keyword>
<feature type="chain" id="PRO_5042026688" description="Plasminogen-binding protein PgbA N-terminal domain-containing protein" evidence="1">
    <location>
        <begin position="25"/>
        <end position="339"/>
    </location>
</feature>
<gene>
    <name evidence="3" type="ORF">ASUIS_2128</name>
</gene>
<dbReference type="InterPro" id="IPR029276">
    <property type="entry name" value="PgbA_N"/>
</dbReference>
<dbReference type="KEGG" id="asui:ASUIS_2128"/>
<feature type="domain" description="Plasminogen-binding protein PgbA N-terminal" evidence="2">
    <location>
        <begin position="121"/>
        <end position="336"/>
    </location>
</feature>
<organism evidence="3 4">
    <name type="scientific">Arcobacter suis CECT 7833</name>
    <dbReference type="NCBI Taxonomy" id="663365"/>
    <lineage>
        <taxon>Bacteria</taxon>
        <taxon>Pseudomonadati</taxon>
        <taxon>Campylobacterota</taxon>
        <taxon>Epsilonproteobacteria</taxon>
        <taxon>Campylobacterales</taxon>
        <taxon>Arcobacteraceae</taxon>
        <taxon>Arcobacter</taxon>
    </lineage>
</organism>
<dbReference type="Proteomes" id="UP000263040">
    <property type="component" value="Chromosome"/>
</dbReference>
<accession>A0AAD0SSH0</accession>
<protein>
    <recommendedName>
        <fullName evidence="2">Plasminogen-binding protein PgbA N-terminal domain-containing protein</fullName>
    </recommendedName>
</protein>
<evidence type="ECO:0000256" key="1">
    <source>
        <dbReference type="SAM" id="SignalP"/>
    </source>
</evidence>
<proteinExistence type="predicted"/>
<keyword evidence="4" id="KW-1185">Reference proteome</keyword>
<dbReference type="RefSeq" id="WP_118887150.1">
    <property type="nucleotide sequence ID" value="NZ_CP032100.1"/>
</dbReference>
<reference evidence="3 4" key="1">
    <citation type="submission" date="2018-08" db="EMBL/GenBank/DDBJ databases">
        <title>Complete genome of the Arcobacter suis type strain LMG 26152.</title>
        <authorList>
            <person name="Miller W.G."/>
            <person name="Yee E."/>
            <person name="Bono J.L."/>
        </authorList>
    </citation>
    <scope>NUCLEOTIDE SEQUENCE [LARGE SCALE GENOMIC DNA]</scope>
    <source>
        <strain evidence="3 4">CECT 7833</strain>
    </source>
</reference>
<dbReference type="AlphaFoldDB" id="A0AAD0SSH0"/>
<evidence type="ECO:0000259" key="2">
    <source>
        <dbReference type="Pfam" id="PF15436"/>
    </source>
</evidence>
<evidence type="ECO:0000313" key="4">
    <source>
        <dbReference type="Proteomes" id="UP000263040"/>
    </source>
</evidence>
<sequence>MTKIFNKLLLVGVSTCLLSNLAFAQDTTCYKNGVEKPSLIEDITLDGGICNGKFSLNQMKNNGWDVLDIKINSSQNKFNYTYYFTKNTNSNQKANNVLLKTSITEPTTATNKEFSVKPMGLKIGNIENNKSIIPMGNLIIGQTGIVVHIFDNDKRLIVSNAKVISSDLNSSVIEFFEFKDLTQDAIPTSNRVVTTNDILILNYMYNSSLLITPTLDSFQSVRENFKLNNFVHSDIFAAKLKVDHKPYPTKEDIQNFAIEQNLGTIFMVIENKVYIIDSKTFTILESYAINYENAEAIMPFYTRVEEIEESIFNLSFFDFFSGEKNLSYNEYYKRILGIK</sequence>